<feature type="binding site" evidence="1">
    <location>
        <position position="6"/>
    </location>
    <ligand>
        <name>a divalent metal cation</name>
        <dbReference type="ChEBI" id="CHEBI:60240"/>
        <label>1</label>
    </ligand>
</feature>
<dbReference type="Proteomes" id="UP001218638">
    <property type="component" value="Chromosome"/>
</dbReference>
<evidence type="ECO:0000313" key="3">
    <source>
        <dbReference type="EMBL" id="WED65598.1"/>
    </source>
</evidence>
<dbReference type="PANTHER" id="PTHR47176">
    <property type="entry name" value="OSJNBA0020J04.13 PROTEIN"/>
    <property type="match status" value="1"/>
</dbReference>
<evidence type="ECO:0000313" key="4">
    <source>
        <dbReference type="Proteomes" id="UP001218638"/>
    </source>
</evidence>
<dbReference type="Gene3D" id="3.20.20.140">
    <property type="entry name" value="Metal-dependent hydrolases"/>
    <property type="match status" value="1"/>
</dbReference>
<dbReference type="InterPro" id="IPR032466">
    <property type="entry name" value="Metal_Hydrolase"/>
</dbReference>
<feature type="binding site" evidence="1">
    <location>
        <position position="93"/>
    </location>
    <ligand>
        <name>a divalent metal cation</name>
        <dbReference type="ChEBI" id="CHEBI:60240"/>
        <label>1</label>
    </ligand>
</feature>
<keyword evidence="3" id="KW-0378">Hydrolase</keyword>
<feature type="binding site" evidence="1">
    <location>
        <position position="164"/>
    </location>
    <ligand>
        <name>a divalent metal cation</name>
        <dbReference type="ChEBI" id="CHEBI:60240"/>
        <label>2</label>
    </ligand>
</feature>
<dbReference type="InterPro" id="IPR001130">
    <property type="entry name" value="TatD-like"/>
</dbReference>
<accession>A0AAF0CNJ2</accession>
<dbReference type="PIRSF" id="PIRSF005902">
    <property type="entry name" value="DNase_TatD"/>
    <property type="match status" value="1"/>
</dbReference>
<proteinExistence type="predicted"/>
<dbReference type="RefSeq" id="WP_330930129.1">
    <property type="nucleotide sequence ID" value="NZ_CP119075.1"/>
</dbReference>
<dbReference type="GO" id="GO:0046872">
    <property type="term" value="F:metal ion binding"/>
    <property type="evidence" value="ECO:0007669"/>
    <property type="project" value="UniProtKB-KW"/>
</dbReference>
<organism evidence="3 4">
    <name type="scientific">Synoicihabitans lomoniglobus</name>
    <dbReference type="NCBI Taxonomy" id="2909285"/>
    <lineage>
        <taxon>Bacteria</taxon>
        <taxon>Pseudomonadati</taxon>
        <taxon>Verrucomicrobiota</taxon>
        <taxon>Opitutia</taxon>
        <taxon>Opitutales</taxon>
        <taxon>Opitutaceae</taxon>
        <taxon>Synoicihabitans</taxon>
    </lineage>
</organism>
<dbReference type="PANTHER" id="PTHR47176:SF1">
    <property type="entry name" value="OS04G0577500 PROTEIN"/>
    <property type="match status" value="1"/>
</dbReference>
<dbReference type="AlphaFoldDB" id="A0AAF0CNJ2"/>
<feature type="binding site" evidence="1">
    <location>
        <position position="214"/>
    </location>
    <ligand>
        <name>a divalent metal cation</name>
        <dbReference type="ChEBI" id="CHEBI:60240"/>
        <label>1</label>
    </ligand>
</feature>
<name>A0AAF0CNJ2_9BACT</name>
<reference evidence="3" key="1">
    <citation type="submission" date="2023-03" db="EMBL/GenBank/DDBJ databases">
        <title>Lomoglobus Profundus gen. nov., sp. nov., a novel member of the phylum Verrucomicrobia, isolated from deep-marine sediment of South China Sea.</title>
        <authorList>
            <person name="Ahmad T."/>
            <person name="Ishaq S.E."/>
            <person name="Wang F."/>
        </authorList>
    </citation>
    <scope>NUCLEOTIDE SEQUENCE</scope>
    <source>
        <strain evidence="3">LMO-M01</strain>
    </source>
</reference>
<keyword evidence="1" id="KW-0479">Metal-binding</keyword>
<feature type="region of interest" description="Disordered" evidence="2">
    <location>
        <begin position="214"/>
        <end position="234"/>
    </location>
</feature>
<evidence type="ECO:0000256" key="1">
    <source>
        <dbReference type="PIRSR" id="PIRSR005902-1"/>
    </source>
</evidence>
<dbReference type="KEGG" id="slom:PXH66_01875"/>
<dbReference type="SUPFAM" id="SSF51556">
    <property type="entry name" value="Metallo-dependent hydrolases"/>
    <property type="match status" value="1"/>
</dbReference>
<dbReference type="CDD" id="cd01310">
    <property type="entry name" value="TatD_DNAse"/>
    <property type="match status" value="1"/>
</dbReference>
<dbReference type="EMBL" id="CP119075">
    <property type="protein sequence ID" value="WED65598.1"/>
    <property type="molecule type" value="Genomic_DNA"/>
</dbReference>
<sequence length="275" mass="30589">MLYDAHNHLHFAEFAPYLEAVLPELTAINLGGIVANGTHPDDDWDDVAALAQRFDWVRPSYGIHPWDCGIRPSDWQAKFTARLESDPRAAVGEIGIDQAMLDREPSPGQARRAPMDEQCAVFQWQFNWAAAHDRPASIHCVRAVGTLLDVLKQSARPARGFLLHAYSGSAEMVPEFVELGAYFSFNTSFLDPRRKRQHAAFRAIPADRLLVETDAPATPPPASAGPYLLDPPPPPTWSNHPANLRLAYDYLAELRQIPVAELEDTVATNFTRLFG</sequence>
<dbReference type="GO" id="GO:0016788">
    <property type="term" value="F:hydrolase activity, acting on ester bonds"/>
    <property type="evidence" value="ECO:0007669"/>
    <property type="project" value="InterPro"/>
</dbReference>
<keyword evidence="4" id="KW-1185">Reference proteome</keyword>
<gene>
    <name evidence="3" type="ORF">PXH66_01875</name>
</gene>
<evidence type="ECO:0000256" key="2">
    <source>
        <dbReference type="SAM" id="MobiDB-lite"/>
    </source>
</evidence>
<feature type="binding site" evidence="1">
    <location>
        <position position="139"/>
    </location>
    <ligand>
        <name>a divalent metal cation</name>
        <dbReference type="ChEBI" id="CHEBI:60240"/>
        <label>2</label>
    </ligand>
</feature>
<protein>
    <submittedName>
        <fullName evidence="3">TatD family hydrolase</fullName>
    </submittedName>
</protein>
<dbReference type="Pfam" id="PF01026">
    <property type="entry name" value="TatD_DNase"/>
    <property type="match status" value="1"/>
</dbReference>
<feature type="compositionally biased region" description="Pro residues" evidence="2">
    <location>
        <begin position="217"/>
        <end position="234"/>
    </location>
</feature>
<feature type="binding site" evidence="1">
    <location>
        <position position="8"/>
    </location>
    <ligand>
        <name>a divalent metal cation</name>
        <dbReference type="ChEBI" id="CHEBI:60240"/>
        <label>1</label>
    </ligand>
</feature>